<feature type="region of interest" description="Disordered" evidence="1">
    <location>
        <begin position="147"/>
        <end position="168"/>
    </location>
</feature>
<gene>
    <name evidence="2" type="ORF">YH66_10045</name>
</gene>
<accession>A0A0F6WR36</accession>
<dbReference type="PATRIC" id="fig|92706.3.peg.2108"/>
<dbReference type="RefSeq" id="WP_003861940.1">
    <property type="nucleotide sequence ID" value="NZ_CP011309.1"/>
</dbReference>
<reference evidence="2 3" key="1">
    <citation type="submission" date="2015-04" db="EMBL/GenBank/DDBJ databases">
        <title>Complete Genome Sequence of Brevibacterium flavum ATCC 15168.</title>
        <authorList>
            <person name="Ahn J."/>
            <person name="Park G."/>
            <person name="Jeon W."/>
            <person name="Jang Y."/>
            <person name="Jang M."/>
            <person name="Lee H."/>
            <person name="Lee H."/>
        </authorList>
    </citation>
    <scope>NUCLEOTIDE SEQUENCE [LARGE SCALE GENOMIC DNA]</scope>
    <source>
        <strain evidence="2 3">ATCC 15168</strain>
    </source>
</reference>
<name>A0A0F6WR36_9CORY</name>
<dbReference type="EMBL" id="CP011309">
    <property type="protein sequence ID" value="AKF27867.1"/>
    <property type="molecule type" value="Genomic_DNA"/>
</dbReference>
<evidence type="ECO:0000313" key="2">
    <source>
        <dbReference type="EMBL" id="AKF27867.1"/>
    </source>
</evidence>
<dbReference type="InterPro" id="IPR003772">
    <property type="entry name" value="YceD"/>
</dbReference>
<dbReference type="AlphaFoldDB" id="A0A0F6WR36"/>
<keyword evidence="2" id="KW-0238">DNA-binding</keyword>
<evidence type="ECO:0000313" key="3">
    <source>
        <dbReference type="Proteomes" id="UP000034037"/>
    </source>
</evidence>
<evidence type="ECO:0000256" key="1">
    <source>
        <dbReference type="SAM" id="MobiDB-lite"/>
    </source>
</evidence>
<feature type="compositionally biased region" description="Acidic residues" evidence="1">
    <location>
        <begin position="147"/>
        <end position="166"/>
    </location>
</feature>
<dbReference type="Pfam" id="PF02620">
    <property type="entry name" value="YceD"/>
    <property type="match status" value="1"/>
</dbReference>
<dbReference type="GO" id="GO:0003677">
    <property type="term" value="F:DNA binding"/>
    <property type="evidence" value="ECO:0007669"/>
    <property type="project" value="UniProtKB-KW"/>
</dbReference>
<dbReference type="Proteomes" id="UP000034037">
    <property type="component" value="Chromosome"/>
</dbReference>
<proteinExistence type="predicted"/>
<protein>
    <submittedName>
        <fullName evidence="2">DNA-binding protein</fullName>
    </submittedName>
</protein>
<organism evidence="2 3">
    <name type="scientific">[Brevibacterium] flavum</name>
    <dbReference type="NCBI Taxonomy" id="92706"/>
    <lineage>
        <taxon>Bacteria</taxon>
        <taxon>Bacillati</taxon>
        <taxon>Actinomycetota</taxon>
        <taxon>Actinomycetes</taxon>
        <taxon>Mycobacteriales</taxon>
        <taxon>Corynebacteriaceae</taxon>
        <taxon>Corynebacterium</taxon>
    </lineage>
</organism>
<dbReference type="HOGENOM" id="CLU_100236_0_0_11"/>
<keyword evidence="3" id="KW-1185">Reference proteome</keyword>
<dbReference type="GeneID" id="1020027"/>
<sequence length="178" mass="19084">MKSPFIFDVAALLRGSALPEHLTQSGPSPTRIGPEMIAIPEGGKVIVEAQIIPLGGGLAVEADIEAQLLGQCSRCLRELTPTKTLHVSEVFAADPDFVTGEDAADDEDELPMVNQDQIDLLQSVIDEAGLTLPFNPVCEELGYGACQDDETPAPDGVSEEVEDEEKVDPRWAGLEKFL</sequence>